<dbReference type="InterPro" id="IPR002347">
    <property type="entry name" value="SDR_fam"/>
</dbReference>
<keyword evidence="2" id="KW-0521">NADP</keyword>
<dbReference type="Gene3D" id="3.40.50.720">
    <property type="entry name" value="NAD(P)-binding Rossmann-like Domain"/>
    <property type="match status" value="1"/>
</dbReference>
<comment type="caution">
    <text evidence="5">The sequence shown here is derived from an EMBL/GenBank/DDBJ whole genome shotgun (WGS) entry which is preliminary data.</text>
</comment>
<proteinExistence type="inferred from homology"/>
<feature type="compositionally biased region" description="Polar residues" evidence="4">
    <location>
        <begin position="33"/>
        <end position="47"/>
    </location>
</feature>
<dbReference type="PRINTS" id="PR00081">
    <property type="entry name" value="GDHRDH"/>
</dbReference>
<evidence type="ECO:0000256" key="4">
    <source>
        <dbReference type="SAM" id="MobiDB-lite"/>
    </source>
</evidence>
<evidence type="ECO:0000256" key="1">
    <source>
        <dbReference type="ARBA" id="ARBA00006484"/>
    </source>
</evidence>
<name>V5FKH6_BYSSN</name>
<feature type="region of interest" description="Disordered" evidence="4">
    <location>
        <begin position="31"/>
        <end position="113"/>
    </location>
</feature>
<dbReference type="HOGENOM" id="CLU_425769_0_0_1"/>
<gene>
    <name evidence="5" type="ORF">PVAR5_7081</name>
</gene>
<dbReference type="GO" id="GO:0016616">
    <property type="term" value="F:oxidoreductase activity, acting on the CH-OH group of donors, NAD or NADP as acceptor"/>
    <property type="evidence" value="ECO:0007669"/>
    <property type="project" value="TreeGrafter"/>
</dbReference>
<evidence type="ECO:0000313" key="6">
    <source>
        <dbReference type="Proteomes" id="UP000018001"/>
    </source>
</evidence>
<keyword evidence="3" id="KW-0560">Oxidoreductase</keyword>
<dbReference type="PANTHER" id="PTHR24322:SF736">
    <property type="entry name" value="RETINOL DEHYDROGENASE 10"/>
    <property type="match status" value="1"/>
</dbReference>
<feature type="compositionally biased region" description="Polar residues" evidence="4">
    <location>
        <begin position="101"/>
        <end position="113"/>
    </location>
</feature>
<dbReference type="SUPFAM" id="SSF51735">
    <property type="entry name" value="NAD(P)-binding Rossmann-fold domains"/>
    <property type="match status" value="1"/>
</dbReference>
<protein>
    <submittedName>
        <fullName evidence="5">Short chain dehydrogenase/reductase family protein</fullName>
    </submittedName>
</protein>
<dbReference type="Pfam" id="PF00106">
    <property type="entry name" value="adh_short"/>
    <property type="match status" value="1"/>
</dbReference>
<keyword evidence="6" id="KW-1185">Reference proteome</keyword>
<dbReference type="InterPro" id="IPR036291">
    <property type="entry name" value="NAD(P)-bd_dom_sf"/>
</dbReference>
<evidence type="ECO:0000256" key="2">
    <source>
        <dbReference type="ARBA" id="ARBA00022857"/>
    </source>
</evidence>
<dbReference type="AlphaFoldDB" id="V5FKH6"/>
<dbReference type="PANTHER" id="PTHR24322">
    <property type="entry name" value="PKSB"/>
    <property type="match status" value="1"/>
</dbReference>
<accession>V5FKH6</accession>
<dbReference type="PRINTS" id="PR00080">
    <property type="entry name" value="SDRFAMILY"/>
</dbReference>
<dbReference type="InParanoid" id="V5FKH6"/>
<dbReference type="Proteomes" id="UP000018001">
    <property type="component" value="Unassembled WGS sequence"/>
</dbReference>
<dbReference type="eggNOG" id="KOG1201">
    <property type="taxonomic scope" value="Eukaryota"/>
</dbReference>
<evidence type="ECO:0000313" key="5">
    <source>
        <dbReference type="EMBL" id="GAD98389.1"/>
    </source>
</evidence>
<dbReference type="InterPro" id="IPR020904">
    <property type="entry name" value="Sc_DH/Rdtase_CS"/>
</dbReference>
<organism evidence="5 6">
    <name type="scientific">Byssochlamys spectabilis (strain No. 5 / NBRC 109023)</name>
    <name type="common">Paecilomyces variotii</name>
    <dbReference type="NCBI Taxonomy" id="1356009"/>
    <lineage>
        <taxon>Eukaryota</taxon>
        <taxon>Fungi</taxon>
        <taxon>Dikarya</taxon>
        <taxon>Ascomycota</taxon>
        <taxon>Pezizomycotina</taxon>
        <taxon>Eurotiomycetes</taxon>
        <taxon>Eurotiomycetidae</taxon>
        <taxon>Eurotiales</taxon>
        <taxon>Thermoascaceae</taxon>
        <taxon>Paecilomyces</taxon>
    </lineage>
</organism>
<dbReference type="OrthoDB" id="10253736at2759"/>
<feature type="compositionally biased region" description="Polar residues" evidence="4">
    <location>
        <begin position="69"/>
        <end position="78"/>
    </location>
</feature>
<comment type="similarity">
    <text evidence="1">Belongs to the short-chain dehydrogenases/reductases (SDR) family.</text>
</comment>
<dbReference type="EMBL" id="BAUL01000242">
    <property type="protein sequence ID" value="GAD98389.1"/>
    <property type="molecule type" value="Genomic_DNA"/>
</dbReference>
<sequence>MPDRKAAQRMSYIQNLHNRIRELEGICSAANLGPTTSQSNRRSSASVLQRRPDNAELIPRNSTEPERLSGQNDPSSLRRQVRSPLDSVNPSIGPHVPEECNITSHPNQSAQSRTDVTHLSSRSEPESNVTGMGAISTIESDEKIESPETEYYGTSSTVSFMRMAHESIKRHSTGGGRPVNFPLNRRNQQESIATIIHDASRSTGFALEDFALPPRSLADHLLECFLERMFCLYPFFHWQSFYEAYENLWVPNKQPVHRLTKLNIGLGSIWDSGPQSLVFYISLNGMFAIGCQFADIPETRRQELGFTFFMRAKQHIAFDISAFLSGDMVLNWNDSNLAPDDLGFLGRLMLWANDLLSERSHNNWVEDSSWDWRKEIVVVTGGSGGIGGSLVQLLAKDGVCTVVLDIIKPTYSTDTLPVTYYRCDLSDPTDIRKVCERIRKEVGHPTVLVNNAGLSRGETIAEGSYHDNKITLDTNLAAPFLLTKEFLPYMIQCNHGHIFNISSMSAYLPPAGLADYGASKAGLVAMHEALGLELKFRHNAPGVRTSLAVLSFTKTPLFKGETNQIHFLFPLLDVETVAEEILNTLYSGRGRTIFLPGILRYLSGLRGVPEWVQNFVRSQTQVLKVDFKGRQKVDPVTGRLSQA</sequence>
<dbReference type="PROSITE" id="PS00061">
    <property type="entry name" value="ADH_SHORT"/>
    <property type="match status" value="1"/>
</dbReference>
<evidence type="ECO:0000256" key="3">
    <source>
        <dbReference type="ARBA" id="ARBA00023002"/>
    </source>
</evidence>
<dbReference type="CDD" id="cd12148">
    <property type="entry name" value="fungal_TF_MHR"/>
    <property type="match status" value="1"/>
</dbReference>
<reference evidence="6" key="1">
    <citation type="journal article" date="2014" name="Genome Announc.">
        <title>Draft genome sequence of the formaldehyde-resistant fungus Byssochlamys spectabilis No. 5 (anamorph Paecilomyces variotii No. 5) (NBRC109023).</title>
        <authorList>
            <person name="Oka T."/>
            <person name="Ekino K."/>
            <person name="Fukuda K."/>
            <person name="Nomura Y."/>
        </authorList>
    </citation>
    <scope>NUCLEOTIDE SEQUENCE [LARGE SCALE GENOMIC DNA]</scope>
    <source>
        <strain evidence="6">No. 5 / NBRC 109023</strain>
    </source>
</reference>